<feature type="region of interest" description="Disordered" evidence="2">
    <location>
        <begin position="105"/>
        <end position="150"/>
    </location>
</feature>
<feature type="coiled-coil region" evidence="1">
    <location>
        <begin position="222"/>
        <end position="249"/>
    </location>
</feature>
<keyword evidence="1" id="KW-0175">Coiled coil</keyword>
<feature type="domain" description="Casein kinase substrate phosphoprotein PP28" evidence="4">
    <location>
        <begin position="164"/>
        <end position="241"/>
    </location>
</feature>
<dbReference type="Pfam" id="PF10252">
    <property type="entry name" value="PP28"/>
    <property type="match status" value="1"/>
</dbReference>
<dbReference type="InterPro" id="IPR039876">
    <property type="entry name" value="HAP28"/>
</dbReference>
<organism evidence="5 6">
    <name type="scientific">Serinus canaria</name>
    <name type="common">Island canary</name>
    <name type="synonym">Fringilla canaria</name>
    <dbReference type="NCBI Taxonomy" id="9135"/>
    <lineage>
        <taxon>Eukaryota</taxon>
        <taxon>Metazoa</taxon>
        <taxon>Chordata</taxon>
        <taxon>Craniata</taxon>
        <taxon>Vertebrata</taxon>
        <taxon>Euteleostomi</taxon>
        <taxon>Archelosauria</taxon>
        <taxon>Archosauria</taxon>
        <taxon>Dinosauria</taxon>
        <taxon>Saurischia</taxon>
        <taxon>Theropoda</taxon>
        <taxon>Coelurosauria</taxon>
        <taxon>Aves</taxon>
        <taxon>Neognathae</taxon>
        <taxon>Neoaves</taxon>
        <taxon>Telluraves</taxon>
        <taxon>Australaves</taxon>
        <taxon>Passeriformes</taxon>
        <taxon>Passeroidea</taxon>
        <taxon>Fringillidae</taxon>
        <taxon>Carduelinae</taxon>
        <taxon>Serinus</taxon>
    </lineage>
</organism>
<sequence length="340" mass="39065">PGKGIGEAQARKGDINNPNSLCISPKNLGAFHQVHWGVLLFRVYQGSYFGLSCPHLKSRECCRRSRPFWKLPLNHLLFLLFCAGRKGGHKGRARQYTSPEEIDAQLQAEKQKAREEEEQEEGGEGATGDPKKEKKSLDSDESDEDDEDYQQKRKGVEGLIDIENPNRVIQTTKKVTQLDLDGPKELSRREREEIEKQKAKERYMKMHLAGKTEQAKADLARLAIIRKQREEAARKKEEERKAKDEAAMAGRCSISWEPDFMDIWSAVPSWIHPSFLAASLPFSLLFIFFFSSLVGIVPVFNHIILCLKEKNKQHLLCQIQMEKKRNKKQKKKKKPKLDQV</sequence>
<dbReference type="Proteomes" id="UP000694409">
    <property type="component" value="Unassembled WGS sequence"/>
</dbReference>
<evidence type="ECO:0000313" key="5">
    <source>
        <dbReference type="Ensembl" id="ENSSCAP00000012039.1"/>
    </source>
</evidence>
<keyword evidence="3" id="KW-0472">Membrane</keyword>
<keyword evidence="3" id="KW-1133">Transmembrane helix</keyword>
<evidence type="ECO:0000256" key="1">
    <source>
        <dbReference type="SAM" id="Coils"/>
    </source>
</evidence>
<evidence type="ECO:0000256" key="2">
    <source>
        <dbReference type="SAM" id="MobiDB-lite"/>
    </source>
</evidence>
<accession>A0A8C9N100</accession>
<feature type="transmembrane region" description="Helical" evidence="3">
    <location>
        <begin position="282"/>
        <end position="305"/>
    </location>
</feature>
<gene>
    <name evidence="5" type="primary">PDAP1</name>
</gene>
<evidence type="ECO:0000259" key="4">
    <source>
        <dbReference type="Pfam" id="PF10252"/>
    </source>
</evidence>
<reference evidence="5" key="1">
    <citation type="submission" date="2025-08" db="UniProtKB">
        <authorList>
            <consortium name="Ensembl"/>
        </authorList>
    </citation>
    <scope>IDENTIFICATION</scope>
</reference>
<dbReference type="AlphaFoldDB" id="A0A8C9N100"/>
<name>A0A8C9N100_SERCA</name>
<feature type="compositionally biased region" description="Acidic residues" evidence="2">
    <location>
        <begin position="139"/>
        <end position="148"/>
    </location>
</feature>
<feature type="compositionally biased region" description="Basic and acidic residues" evidence="2">
    <location>
        <begin position="129"/>
        <end position="138"/>
    </location>
</feature>
<evidence type="ECO:0000256" key="3">
    <source>
        <dbReference type="SAM" id="Phobius"/>
    </source>
</evidence>
<dbReference type="GeneTree" id="ENSGT00390000018509"/>
<proteinExistence type="predicted"/>
<reference evidence="5" key="2">
    <citation type="submission" date="2025-09" db="UniProtKB">
        <authorList>
            <consortium name="Ensembl"/>
        </authorList>
    </citation>
    <scope>IDENTIFICATION</scope>
</reference>
<dbReference type="PANTHER" id="PTHR22055">
    <property type="entry name" value="28 KDA HEAT- AND ACID-STABLE PHOSPHOPROTEIN PDGF-ASSOCIATED PROTEIN"/>
    <property type="match status" value="1"/>
</dbReference>
<evidence type="ECO:0000313" key="6">
    <source>
        <dbReference type="Proteomes" id="UP000694409"/>
    </source>
</evidence>
<protein>
    <submittedName>
        <fullName evidence="5">PDGFA associated protein 1</fullName>
    </submittedName>
</protein>
<dbReference type="InterPro" id="IPR019380">
    <property type="entry name" value="Casein_kinase_sb_PP28"/>
</dbReference>
<keyword evidence="3" id="KW-0812">Transmembrane</keyword>
<keyword evidence="6" id="KW-1185">Reference proteome</keyword>
<dbReference type="Ensembl" id="ENSSCAT00000013558.1">
    <property type="protein sequence ID" value="ENSSCAP00000012039.1"/>
    <property type="gene ID" value="ENSSCAG00000008999.1"/>
</dbReference>